<dbReference type="PANTHER" id="PTHR47429">
    <property type="entry name" value="PROTEIN TWIN LOV 1"/>
    <property type="match status" value="1"/>
</dbReference>
<organism evidence="5 6">
    <name type="scientific">Psychroflexus aurantiacus</name>
    <dbReference type="NCBI Taxonomy" id="2709310"/>
    <lineage>
        <taxon>Bacteria</taxon>
        <taxon>Pseudomonadati</taxon>
        <taxon>Bacteroidota</taxon>
        <taxon>Flavobacteriia</taxon>
        <taxon>Flavobacteriales</taxon>
        <taxon>Flavobacteriaceae</taxon>
        <taxon>Psychroflexus</taxon>
    </lineage>
</organism>
<keyword evidence="2" id="KW-0288">FMN</keyword>
<evidence type="ECO:0000259" key="4">
    <source>
        <dbReference type="Pfam" id="PF13426"/>
    </source>
</evidence>
<dbReference type="InterPro" id="IPR035965">
    <property type="entry name" value="PAS-like_dom_sf"/>
</dbReference>
<accession>A0A6B3R3Q2</accession>
<dbReference type="NCBIfam" id="TIGR00229">
    <property type="entry name" value="sensory_box"/>
    <property type="match status" value="1"/>
</dbReference>
<comment type="caution">
    <text evidence="5">The sequence shown here is derived from an EMBL/GenBank/DDBJ whole genome shotgun (WGS) entry which is preliminary data.</text>
</comment>
<dbReference type="CDD" id="cd00130">
    <property type="entry name" value="PAS"/>
    <property type="match status" value="1"/>
</dbReference>
<keyword evidence="6" id="KW-1185">Reference proteome</keyword>
<dbReference type="SUPFAM" id="SSF55785">
    <property type="entry name" value="PYP-like sensor domain (PAS domain)"/>
    <property type="match status" value="1"/>
</dbReference>
<evidence type="ECO:0000313" key="6">
    <source>
        <dbReference type="Proteomes" id="UP000478505"/>
    </source>
</evidence>
<dbReference type="Pfam" id="PF13426">
    <property type="entry name" value="PAS_9"/>
    <property type="match status" value="1"/>
</dbReference>
<dbReference type="Gene3D" id="3.30.450.20">
    <property type="entry name" value="PAS domain"/>
    <property type="match status" value="1"/>
</dbReference>
<dbReference type="InterPro" id="IPR000014">
    <property type="entry name" value="PAS"/>
</dbReference>
<keyword evidence="3" id="KW-0157">Chromophore</keyword>
<gene>
    <name evidence="5" type="ORF">G3567_08545</name>
</gene>
<evidence type="ECO:0000256" key="2">
    <source>
        <dbReference type="ARBA" id="ARBA00022643"/>
    </source>
</evidence>
<proteinExistence type="predicted"/>
<dbReference type="EMBL" id="JAAIKD010000004">
    <property type="protein sequence ID" value="NEV94190.1"/>
    <property type="molecule type" value="Genomic_DNA"/>
</dbReference>
<evidence type="ECO:0000256" key="1">
    <source>
        <dbReference type="ARBA" id="ARBA00022630"/>
    </source>
</evidence>
<evidence type="ECO:0000313" key="5">
    <source>
        <dbReference type="EMBL" id="NEV94190.1"/>
    </source>
</evidence>
<dbReference type="Proteomes" id="UP000478505">
    <property type="component" value="Unassembled WGS sequence"/>
</dbReference>
<dbReference type="AlphaFoldDB" id="A0A6B3R3Q2"/>
<sequence>MKRGPLLSWDIYSVYIYNFLKSLRKKQEFKFLDKFHSKYNWDFQIEETLFKNEYKALVITDKNQKIIWVNEGFKDMTGYSLNFVKNKSPKFLQGEKTSQKALQNIREHLSKNAYCEESMVNYRKDGREYICEIKIFPILNANQKVEHYLALENEISLN</sequence>
<reference evidence="5 6" key="1">
    <citation type="submission" date="2020-02" db="EMBL/GenBank/DDBJ databases">
        <title>Flavobacteriaceae Psychroflexus bacterium YR1-1, complete genome.</title>
        <authorList>
            <person name="Li Y."/>
            <person name="Wu S."/>
        </authorList>
    </citation>
    <scope>NUCLEOTIDE SEQUENCE [LARGE SCALE GENOMIC DNA]</scope>
    <source>
        <strain evidence="5 6">YR1-1</strain>
    </source>
</reference>
<feature type="domain" description="PAS" evidence="4">
    <location>
        <begin position="56"/>
        <end position="155"/>
    </location>
</feature>
<keyword evidence="1" id="KW-0285">Flavoprotein</keyword>
<dbReference type="PANTHER" id="PTHR47429:SF2">
    <property type="entry name" value="PROTEIN TWIN LOV 1"/>
    <property type="match status" value="1"/>
</dbReference>
<protein>
    <submittedName>
        <fullName evidence="5">PAS domain-containing protein</fullName>
    </submittedName>
</protein>
<evidence type="ECO:0000256" key="3">
    <source>
        <dbReference type="ARBA" id="ARBA00022991"/>
    </source>
</evidence>
<name>A0A6B3R3Q2_9FLAO</name>
<dbReference type="RefSeq" id="WP_164004912.1">
    <property type="nucleotide sequence ID" value="NZ_JAAIKD010000004.1"/>
</dbReference>